<dbReference type="InterPro" id="IPR026022">
    <property type="entry name" value="PhoU_dom"/>
</dbReference>
<dbReference type="GO" id="GO:0045936">
    <property type="term" value="P:negative regulation of phosphate metabolic process"/>
    <property type="evidence" value="ECO:0007669"/>
    <property type="project" value="InterPro"/>
</dbReference>
<name>A0A0D5C537_9ARCH</name>
<dbReference type="GO" id="GO:0003677">
    <property type="term" value="F:DNA binding"/>
    <property type="evidence" value="ECO:0007669"/>
    <property type="project" value="InterPro"/>
</dbReference>
<dbReference type="SUPFAM" id="SSF109755">
    <property type="entry name" value="PhoU-like"/>
    <property type="match status" value="1"/>
</dbReference>
<dbReference type="InterPro" id="IPR028366">
    <property type="entry name" value="PhoU"/>
</dbReference>
<proteinExistence type="predicted"/>
<gene>
    <name evidence="2" type="ORF">NADRNF5_1834</name>
</gene>
<protein>
    <submittedName>
        <fullName evidence="2">Putative Phosphate uptake regulator, PhoU</fullName>
    </submittedName>
</protein>
<reference evidence="3" key="1">
    <citation type="submission" date="2015-03" db="EMBL/GenBank/DDBJ databases">
        <title>Characterization of two novel Thaumarchaeota isolated from the Northern Adriatic Sea.</title>
        <authorList>
            <person name="Bayer B."/>
            <person name="Vojvoda J."/>
            <person name="Offre P."/>
            <person name="Srivastava A."/>
            <person name="Elisabeth N."/>
            <person name="Garcia J.A.L."/>
            <person name="Schleper C."/>
            <person name="Herndl G.J."/>
        </authorList>
    </citation>
    <scope>NUCLEOTIDE SEQUENCE [LARGE SCALE GENOMIC DNA]</scope>
    <source>
        <strain evidence="3">NF5</strain>
    </source>
</reference>
<dbReference type="STRING" id="1580092.NADRNF5_1834"/>
<dbReference type="PANTHER" id="PTHR42930:SF2">
    <property type="entry name" value="PHOU DOMAIN-CONTAINING PROTEIN"/>
    <property type="match status" value="1"/>
</dbReference>
<evidence type="ECO:0000313" key="3">
    <source>
        <dbReference type="Proteomes" id="UP000032408"/>
    </source>
</evidence>
<evidence type="ECO:0000313" key="2">
    <source>
        <dbReference type="EMBL" id="AJW71512.1"/>
    </source>
</evidence>
<dbReference type="Gene3D" id="1.20.58.220">
    <property type="entry name" value="Phosphate transport system protein phou homolog 2, domain 2"/>
    <property type="match status" value="1"/>
</dbReference>
<dbReference type="EMBL" id="CP011070">
    <property type="protein sequence ID" value="AJW71512.1"/>
    <property type="molecule type" value="Genomic_DNA"/>
</dbReference>
<organism evidence="2 3">
    <name type="scientific">Nitrosopumilus adriaticus</name>
    <dbReference type="NCBI Taxonomy" id="1580092"/>
    <lineage>
        <taxon>Archaea</taxon>
        <taxon>Nitrososphaerota</taxon>
        <taxon>Nitrososphaeria</taxon>
        <taxon>Nitrosopumilales</taxon>
        <taxon>Nitrosopumilaceae</taxon>
        <taxon>Nitrosopumilus</taxon>
    </lineage>
</organism>
<dbReference type="InterPro" id="IPR007159">
    <property type="entry name" value="SpoVT-AbrB_dom"/>
</dbReference>
<keyword evidence="3" id="KW-1185">Reference proteome</keyword>
<dbReference type="AlphaFoldDB" id="A0A0D5C537"/>
<dbReference type="Pfam" id="PF01895">
    <property type="entry name" value="PhoU"/>
    <property type="match status" value="1"/>
</dbReference>
<sequence length="344" mass="39199">MLDRLTDIKQIRRLQVTGGSTYTVSLPKTWIDELKLEKNSNITLIKNRNNSITLFQEEQNKKINAIAFIGKSDSKESIRRKIIAMYLSGYKTIEIKTKGMEIPSMHRGAIRDLVRTTLMGTEIIETSSERIVLQVLTQLAQLSFDVALKRMYITATNMHQDAIEALKELDLEFAEEVLKMDDEVDRFSLYLLRNLNLSLENVQVLLDSGLEKPSDCLGYRTVVKCVERIADHAGLIAKKIKYLDSAIEKKVLKEIEQISKDSLTVFENSITALSKRDYEMAEKVAASVTQVIDKEKKLMDSLKQNNNTAIIKLILEDMRRTAEYSRDISEITIDETVQSVIAES</sequence>
<reference evidence="2 3" key="2">
    <citation type="journal article" date="2016" name="ISME J.">
        <title>Physiological and genomic characterization of two novel marine thaumarchaeal strains indicates niche differentiation.</title>
        <authorList>
            <person name="Bayer B."/>
            <person name="Vojvoda J."/>
            <person name="Offre P."/>
            <person name="Alves R.J."/>
            <person name="Elisabeth N.H."/>
            <person name="Garcia J.A."/>
            <person name="Volland J.M."/>
            <person name="Srivastava A."/>
            <person name="Schleper C."/>
            <person name="Herndl G.J."/>
        </authorList>
    </citation>
    <scope>NUCLEOTIDE SEQUENCE [LARGE SCALE GENOMIC DNA]</scope>
    <source>
        <strain evidence="2 3">NF5</strain>
    </source>
</reference>
<dbReference type="Proteomes" id="UP000032408">
    <property type="component" value="Chromosome"/>
</dbReference>
<dbReference type="InterPro" id="IPR038078">
    <property type="entry name" value="PhoU-like_sf"/>
</dbReference>
<dbReference type="HOGENOM" id="CLU_069302_1_0_2"/>
<accession>A0A0D5C537</accession>
<evidence type="ECO:0000259" key="1">
    <source>
        <dbReference type="SMART" id="SM00966"/>
    </source>
</evidence>
<feature type="domain" description="SpoVT-AbrB" evidence="1">
    <location>
        <begin position="16"/>
        <end position="62"/>
    </location>
</feature>
<dbReference type="PANTHER" id="PTHR42930">
    <property type="entry name" value="PHOSPHATE-SPECIFIC TRANSPORT SYSTEM ACCESSORY PROTEIN PHOU"/>
    <property type="match status" value="1"/>
</dbReference>
<dbReference type="SMART" id="SM00966">
    <property type="entry name" value="SpoVT_AbrB"/>
    <property type="match status" value="1"/>
</dbReference>
<dbReference type="Pfam" id="PF04014">
    <property type="entry name" value="MazE_antitoxin"/>
    <property type="match status" value="1"/>
</dbReference>
<dbReference type="KEGG" id="nin:NADRNF5_1834"/>
<dbReference type="GO" id="GO:0030643">
    <property type="term" value="P:intracellular phosphate ion homeostasis"/>
    <property type="evidence" value="ECO:0007669"/>
    <property type="project" value="InterPro"/>
</dbReference>